<reference evidence="1 2" key="1">
    <citation type="submission" date="2018-08" db="EMBL/GenBank/DDBJ databases">
        <title>A genome reference for cultivated species of the human gut microbiota.</title>
        <authorList>
            <person name="Zou Y."/>
            <person name="Xue W."/>
            <person name="Luo G."/>
        </authorList>
    </citation>
    <scope>NUCLEOTIDE SEQUENCE [LARGE SCALE GENOMIC DNA]</scope>
    <source>
        <strain evidence="1 2">AF19-21</strain>
    </source>
</reference>
<name>A0A3E2WAJ1_9FIRM</name>
<accession>A0A3E2WAJ1</accession>
<evidence type="ECO:0000313" key="1">
    <source>
        <dbReference type="EMBL" id="RGC22361.1"/>
    </source>
</evidence>
<gene>
    <name evidence="1" type="ORF">DWX41_22985</name>
</gene>
<sequence length="72" mass="8441">MYVGVNKELGHVVQAEDVFSYACERCLKGTIEEQDTFLEIAKHSEDIENFAETLIEWFYSGNWVKEENYTEN</sequence>
<dbReference type="Proteomes" id="UP000261111">
    <property type="component" value="Unassembled WGS sequence"/>
</dbReference>
<proteinExistence type="predicted"/>
<dbReference type="EMBL" id="QVIA01000060">
    <property type="protein sequence ID" value="RGC22361.1"/>
    <property type="molecule type" value="Genomic_DNA"/>
</dbReference>
<comment type="caution">
    <text evidence="1">The sequence shown here is derived from an EMBL/GenBank/DDBJ whole genome shotgun (WGS) entry which is preliminary data.</text>
</comment>
<evidence type="ECO:0000313" key="2">
    <source>
        <dbReference type="Proteomes" id="UP000261111"/>
    </source>
</evidence>
<organism evidence="1 2">
    <name type="scientific">Hungatella hathewayi</name>
    <dbReference type="NCBI Taxonomy" id="154046"/>
    <lineage>
        <taxon>Bacteria</taxon>
        <taxon>Bacillati</taxon>
        <taxon>Bacillota</taxon>
        <taxon>Clostridia</taxon>
        <taxon>Lachnospirales</taxon>
        <taxon>Lachnospiraceae</taxon>
        <taxon>Hungatella</taxon>
    </lineage>
</organism>
<dbReference type="RefSeq" id="WP_117441387.1">
    <property type="nucleotide sequence ID" value="NZ_QVIA01000060.1"/>
</dbReference>
<dbReference type="AlphaFoldDB" id="A0A3E2WAJ1"/>
<protein>
    <submittedName>
        <fullName evidence="1">Uncharacterized protein</fullName>
    </submittedName>
</protein>